<keyword evidence="2" id="KW-0732">Signal</keyword>
<proteinExistence type="predicted"/>
<dbReference type="AlphaFoldDB" id="A0A061ADP4"/>
<feature type="compositionally biased region" description="Basic and acidic residues" evidence="1">
    <location>
        <begin position="192"/>
        <end position="213"/>
    </location>
</feature>
<dbReference type="OrthoDB" id="425925at2759"/>
<evidence type="ECO:0000313" key="3">
    <source>
        <dbReference type="EMBL" id="CDR35649.1"/>
    </source>
</evidence>
<dbReference type="EMBL" id="LK052936">
    <property type="protein sequence ID" value="CDR35649.1"/>
    <property type="molecule type" value="Genomic_DNA"/>
</dbReference>
<evidence type="ECO:0000256" key="2">
    <source>
        <dbReference type="SAM" id="SignalP"/>
    </source>
</evidence>
<feature type="region of interest" description="Disordered" evidence="1">
    <location>
        <begin position="192"/>
        <end position="214"/>
    </location>
</feature>
<protein>
    <submittedName>
        <fullName evidence="3">RHTO0S01e04038g1_1</fullName>
    </submittedName>
</protein>
<sequence>MRPASSAAVLLLATLCLAAPANPAATAQDLSLDPPSSNDLYRYDNKVLLFRHGEKKSDSSIGLSLKGKKRAKCLRSLLGRDSKHNVGLILAEKYNKETGKRRRPYETVKGLAHDLGLEVDVSCEVDDVDCVARRIEKYAKSGGKGEVVICWKHSMLHKIARALGADDTSPYPDDRYDIIWTLTHRRIVKKEPERCPGLDPQKERKNDPDLEIDRETDELEEYLADLAMADRAQVTFGALDELD</sequence>
<accession>A0A061ADP4</accession>
<name>A0A061ADP4_RHOTO</name>
<evidence type="ECO:0000256" key="1">
    <source>
        <dbReference type="SAM" id="MobiDB-lite"/>
    </source>
</evidence>
<feature type="signal peptide" evidence="2">
    <location>
        <begin position="1"/>
        <end position="18"/>
    </location>
</feature>
<reference evidence="3" key="1">
    <citation type="journal article" date="2014" name="Genome Announc.">
        <title>Draft genome sequence of Rhodosporidium toruloides CECT1137, an oleaginous yeast of biotechnological interest.</title>
        <authorList>
            <person name="Morin N."/>
            <person name="Calcas X."/>
            <person name="Devillers H."/>
            <person name="Durrens P."/>
            <person name="Sherman D.J."/>
            <person name="Nicaud J.-M."/>
            <person name="Neuveglise C."/>
        </authorList>
    </citation>
    <scope>NUCLEOTIDE SEQUENCE</scope>
    <source>
        <strain evidence="3">CECT1137</strain>
    </source>
</reference>
<feature type="chain" id="PRO_5001593827" evidence="2">
    <location>
        <begin position="19"/>
        <end position="243"/>
    </location>
</feature>
<organism evidence="3">
    <name type="scientific">Rhodotorula toruloides</name>
    <name type="common">Yeast</name>
    <name type="synonym">Rhodosporidium toruloides</name>
    <dbReference type="NCBI Taxonomy" id="5286"/>
    <lineage>
        <taxon>Eukaryota</taxon>
        <taxon>Fungi</taxon>
        <taxon>Dikarya</taxon>
        <taxon>Basidiomycota</taxon>
        <taxon>Pucciniomycotina</taxon>
        <taxon>Microbotryomycetes</taxon>
        <taxon>Sporidiobolales</taxon>
        <taxon>Sporidiobolaceae</taxon>
        <taxon>Rhodotorula</taxon>
    </lineage>
</organism>
<gene>
    <name evidence="3" type="ORF">RHTO0S_01e04038g</name>
</gene>